<organism evidence="2 3">
    <name type="scientific">Microtus ochrogaster</name>
    <name type="common">Prairie vole</name>
    <dbReference type="NCBI Taxonomy" id="79684"/>
    <lineage>
        <taxon>Eukaryota</taxon>
        <taxon>Metazoa</taxon>
        <taxon>Chordata</taxon>
        <taxon>Craniata</taxon>
        <taxon>Vertebrata</taxon>
        <taxon>Euteleostomi</taxon>
        <taxon>Mammalia</taxon>
        <taxon>Eutheria</taxon>
        <taxon>Euarchontoglires</taxon>
        <taxon>Glires</taxon>
        <taxon>Rodentia</taxon>
        <taxon>Myomorpha</taxon>
        <taxon>Muroidea</taxon>
        <taxon>Cricetidae</taxon>
        <taxon>Arvicolinae</taxon>
        <taxon>Microtus</taxon>
    </lineage>
</organism>
<dbReference type="InterPro" id="IPR047452">
    <property type="entry name" value="Tudor_TDRD15_rpt2"/>
</dbReference>
<evidence type="ECO:0000313" key="2">
    <source>
        <dbReference type="EMBL" id="KAH0520883.1"/>
    </source>
</evidence>
<dbReference type="SUPFAM" id="SSF63748">
    <property type="entry name" value="Tudor/PWWP/MBT"/>
    <property type="match status" value="4"/>
</dbReference>
<dbReference type="Pfam" id="PF00567">
    <property type="entry name" value="TUDOR"/>
    <property type="match status" value="3"/>
</dbReference>
<dbReference type="AlphaFoldDB" id="A0A8J6L569"/>
<feature type="domain" description="Tudor" evidence="1">
    <location>
        <begin position="288"/>
        <end position="346"/>
    </location>
</feature>
<dbReference type="Proteomes" id="UP000710432">
    <property type="component" value="Unassembled WGS sequence"/>
</dbReference>
<dbReference type="EMBL" id="JAATJU010000400">
    <property type="protein sequence ID" value="KAH0520883.1"/>
    <property type="molecule type" value="Genomic_DNA"/>
</dbReference>
<evidence type="ECO:0000313" key="3">
    <source>
        <dbReference type="Proteomes" id="UP000710432"/>
    </source>
</evidence>
<dbReference type="Gene3D" id="2.40.50.90">
    <property type="match status" value="3"/>
</dbReference>
<dbReference type="Gene3D" id="2.30.30.140">
    <property type="match status" value="4"/>
</dbReference>
<dbReference type="PROSITE" id="PS50304">
    <property type="entry name" value="TUDOR"/>
    <property type="match status" value="3"/>
</dbReference>
<proteinExistence type="predicted"/>
<dbReference type="CDD" id="cd20436">
    <property type="entry name" value="Tudor_TDRD15_rpt1"/>
    <property type="match status" value="1"/>
</dbReference>
<protein>
    <submittedName>
        <fullName evidence="2">Tudor domain-containing protein 15</fullName>
    </submittedName>
</protein>
<accession>A0A8J6L569</accession>
<comment type="caution">
    <text evidence="2">The sequence shown here is derived from an EMBL/GenBank/DDBJ whole genome shotgun (WGS) entry which is preliminary data.</text>
</comment>
<dbReference type="InterPro" id="IPR035437">
    <property type="entry name" value="SNase_OB-fold_sf"/>
</dbReference>
<gene>
    <name evidence="2" type="ORF">LTLLF_204200</name>
</gene>
<feature type="domain" description="Tudor" evidence="1">
    <location>
        <begin position="784"/>
        <end position="843"/>
    </location>
</feature>
<dbReference type="InterPro" id="IPR047450">
    <property type="entry name" value="Tudor_TDRD15_rpt1"/>
</dbReference>
<feature type="domain" description="Tudor" evidence="1">
    <location>
        <begin position="530"/>
        <end position="588"/>
    </location>
</feature>
<reference evidence="2" key="1">
    <citation type="submission" date="2020-03" db="EMBL/GenBank/DDBJ databases">
        <title>Studies in the Genomics of Life Span.</title>
        <authorList>
            <person name="Glass D."/>
        </authorList>
    </citation>
    <scope>NUCLEOTIDE SEQUENCE</scope>
    <source>
        <strain evidence="2">LTLLF</strain>
        <tissue evidence="2">Muscle</tissue>
    </source>
</reference>
<dbReference type="PANTHER" id="PTHR22948">
    <property type="entry name" value="TUDOR DOMAIN CONTAINING PROTEIN"/>
    <property type="match status" value="1"/>
</dbReference>
<dbReference type="InterPro" id="IPR050621">
    <property type="entry name" value="Tudor_domain_containing"/>
</dbReference>
<dbReference type="CDD" id="cd20437">
    <property type="entry name" value="Tudor_TDRD15_rpt2"/>
    <property type="match status" value="1"/>
</dbReference>
<dbReference type="SMART" id="SM00333">
    <property type="entry name" value="TUDOR"/>
    <property type="match status" value="4"/>
</dbReference>
<sequence length="1149" mass="130050">MNSTSLLPTFLDVDLTVLHIEYHKDILVKFQGKSNRECHFDYHILQREIQYIPKVKNDVRVDEFCLVEEKVTGEWQRGIVVGKTNELYTVLLIDRGEELRVDGTRVASACDKLFELPPRVVFGIFANILPVGEKWSPKALNYFKSLVGTQLKVNMQTVLPLQMILLEAPKVISEVLELQLGRFIDRDTFRLIVEILKELPKPMPDLLHQKRPESSLSNNSVSLDVQYLLDNFQPSIPVGSLDSVKVSSALSPEKFYCQLLKWIPELEDLTECMNLHYNTIDQENNPTCDNFGLLCVAKGTNGQWQRGILQQLLPNNQVKIWFMDYGSSESIPSVHVKKLKEDFIFAPLFSFPCSLTYLHCPDPEVRKRQLTTFRQALLGRIVYAHIDWFSEDERLYYVTLQSQESVINTKCLLRTLGTQILCPEFESNISIALSEADISDTGSFALDGFIGNVEQSMGGLNEKEDFKAGFPIKTVRMEIESTHIAFVVSVLNPSNFWVRISKHQKKFEDIMKSLNTFYDVSENDELTLRNPEPGLFCCARYSKDRCFYRAIITGMNDYWINVYLLDYGSTDSIPFFDAKVLLPEFCGLPPLAMHCSLAQVSPVTDLWLQAATDYFKKIVLNKAILLQVRAKKGDKYMVTIQNIEAPENMDVVSLMLQAGYAESAEVASEDLPKSVRDCSVLKLKSKDSLHNKNVVASAPLKRPKSEKCHSEKLKENLSSNLCSEPISSQPYKAYVFKPGKLLEVNCSYCHGPGDFSCQLLCKLEDLKLLMEQIQDYYSVHPEPYQTGKIACVAKHSRDGKWYRAAILTQASEQEVELIFVDYGNQERVFIKDLCAINPHFLTLEAQAFRCCLNYLVDPTTCNLLDWTAEASRDFGNFIASCGGLLTCIVYALPFVWAPLQNGRRYGGIATVVDDPSDFCVQLEDFFDTVQYLFTLLSDLAEPLRALPLEHMIPGSNCLIKTVLEVDVIHKNDSGADVLVAFGLAVHPKDLAGPNGITATGSKLQSSFICPLLGKHWNKKENINYNTRKQKLQKKKPLKRRNVSRHLLKKSHVCENLHSGNLKQRRKIIIGRQNFPSTILFETCIAALSGGRPDCVENSTGCFENGFESLPAAGVREKSLTGDSDAVSANEKITAEHCKSKWRFSWSFWF</sequence>
<evidence type="ECO:0000259" key="1">
    <source>
        <dbReference type="PROSITE" id="PS50304"/>
    </source>
</evidence>
<dbReference type="InterPro" id="IPR002999">
    <property type="entry name" value="Tudor"/>
</dbReference>
<name>A0A8J6L569_MICOH</name>
<dbReference type="PANTHER" id="PTHR22948:SF7">
    <property type="entry name" value="TUDOR DOMAIN-CONTAINING PROTEIN 15"/>
    <property type="match status" value="1"/>
</dbReference>